<reference evidence="1" key="1">
    <citation type="submission" date="2020-06" db="EMBL/GenBank/DDBJ databases">
        <authorList>
            <person name="Onetto C."/>
        </authorList>
    </citation>
    <scope>NUCLEOTIDE SEQUENCE</scope>
</reference>
<protein>
    <submittedName>
        <fullName evidence="1">Uncharacterized protein</fullName>
    </submittedName>
</protein>
<evidence type="ECO:0000313" key="1">
    <source>
        <dbReference type="EMBL" id="CAD0106375.1"/>
    </source>
</evidence>
<dbReference type="InterPro" id="IPR038883">
    <property type="entry name" value="AN11006-like"/>
</dbReference>
<evidence type="ECO:0000313" key="2">
    <source>
        <dbReference type="Proteomes" id="UP000745764"/>
    </source>
</evidence>
<keyword evidence="2" id="KW-1185">Reference proteome</keyword>
<organism evidence="1 2">
    <name type="scientific">Aureobasidium uvarum</name>
    <dbReference type="NCBI Taxonomy" id="2773716"/>
    <lineage>
        <taxon>Eukaryota</taxon>
        <taxon>Fungi</taxon>
        <taxon>Dikarya</taxon>
        <taxon>Ascomycota</taxon>
        <taxon>Pezizomycotina</taxon>
        <taxon>Dothideomycetes</taxon>
        <taxon>Dothideomycetidae</taxon>
        <taxon>Dothideales</taxon>
        <taxon>Saccotheciaceae</taxon>
        <taxon>Aureobasidium</taxon>
    </lineage>
</organism>
<dbReference type="OrthoDB" id="62952at2759"/>
<dbReference type="Proteomes" id="UP000745764">
    <property type="component" value="Unassembled WGS sequence"/>
</dbReference>
<accession>A0A9N8KE06</accession>
<dbReference type="AlphaFoldDB" id="A0A9N8KE06"/>
<sequence length="384" mass="44214">MDRTYEQPFRGLPRELRDMIWKESLIVDNVPFRRPTEPEKPDAGLLGVHSLLSPLHSMNDTRCDPLHLRLFLTNKQMYAETAPIFYSSNEFITDIMSLNRIDRFNASIRRDVRQVRLETLPWQAILQKQTPHPRDIHLSLTRHKLDLLTIRMPFEPPATVSVDKDASIAITPSLAADLVDCMLKGFVKRLRLLYPIPTGFISPEQFWTIKILRKGKPAVTGEQGLKLDKAWRKADTRGYAEVLYNLLDVPKKKFIARFGDGSLLRIPRGNAVIVLSRVEDEPAKKETVPRPRVCIVGPNSHLKRRLPWNHGLADPRPTKLPRLELPAFLAFSESRSCKMPQRAVQERFKGKSNQIRRLVNDKGPSLAQLPREMYCWQQHPRHGA</sequence>
<dbReference type="PANTHER" id="PTHR42085">
    <property type="entry name" value="F-BOX DOMAIN-CONTAINING PROTEIN"/>
    <property type="match status" value="1"/>
</dbReference>
<dbReference type="EMBL" id="CAINUL010000001">
    <property type="protein sequence ID" value="CAD0106375.1"/>
    <property type="molecule type" value="Genomic_DNA"/>
</dbReference>
<dbReference type="PANTHER" id="PTHR42085:SF2">
    <property type="entry name" value="F-BOX DOMAIN-CONTAINING PROTEIN"/>
    <property type="match status" value="1"/>
</dbReference>
<proteinExistence type="predicted"/>
<gene>
    <name evidence="1" type="ORF">AWRI4620_LOCUS630</name>
</gene>
<comment type="caution">
    <text evidence="1">The sequence shown here is derived from an EMBL/GenBank/DDBJ whole genome shotgun (WGS) entry which is preliminary data.</text>
</comment>
<name>A0A9N8KE06_9PEZI</name>